<gene>
    <name evidence="1" type="ORF">rCG_56867</name>
</gene>
<dbReference type="AlphaFoldDB" id="A6KNU0"/>
<evidence type="ECO:0000313" key="1">
    <source>
        <dbReference type="EMBL" id="EDL87984.1"/>
    </source>
</evidence>
<dbReference type="EMBL" id="CH474076">
    <property type="protein sequence ID" value="EDL87984.1"/>
    <property type="molecule type" value="Genomic_DNA"/>
</dbReference>
<dbReference type="Proteomes" id="UP000234681">
    <property type="component" value="Chromosome X"/>
</dbReference>
<name>A6KNU0_RAT</name>
<dbReference type="EMBL" id="CH474076">
    <property type="protein sequence ID" value="EDL87983.1"/>
    <property type="molecule type" value="Genomic_DNA"/>
</dbReference>
<reference evidence="2" key="3">
    <citation type="submission" date="2005-09" db="EMBL/GenBank/DDBJ databases">
        <authorList>
            <person name="Mural R.J."/>
            <person name="Li P.W."/>
            <person name="Adams M.D."/>
            <person name="Amanatides P.G."/>
            <person name="Baden-Tillson H."/>
            <person name="Barnstead M."/>
            <person name="Chin S.H."/>
            <person name="Dew I."/>
            <person name="Evans C.A."/>
            <person name="Ferriera S."/>
            <person name="Flanigan M."/>
            <person name="Fosler C."/>
            <person name="Glodek A."/>
            <person name="Gu Z."/>
            <person name="Holt R.A."/>
            <person name="Jennings D."/>
            <person name="Kraft C.L."/>
            <person name="Lu F."/>
            <person name="Nguyen T."/>
            <person name="Nusskern D.R."/>
            <person name="Pfannkoch C.M."/>
            <person name="Sitter C."/>
            <person name="Sutton G.G."/>
            <person name="Venter J.C."/>
            <person name="Wang Z."/>
            <person name="Woodage T."/>
            <person name="Zheng X.H."/>
            <person name="Zhong F."/>
        </authorList>
    </citation>
    <scope>NUCLEOTIDE SEQUENCE [LARGE SCALE GENOMIC DNA]</scope>
    <source>
        <strain>BN</strain>
        <strain evidence="2">Sprague-Dawley</strain>
    </source>
</reference>
<accession>A6KNU0</accession>
<protein>
    <submittedName>
        <fullName evidence="1">RCG56867, isoform CRA_b</fullName>
    </submittedName>
</protein>
<organism evidence="1 2">
    <name type="scientific">Rattus norvegicus</name>
    <name type="common">Rat</name>
    <dbReference type="NCBI Taxonomy" id="10116"/>
    <lineage>
        <taxon>Eukaryota</taxon>
        <taxon>Metazoa</taxon>
        <taxon>Chordata</taxon>
        <taxon>Craniata</taxon>
        <taxon>Vertebrata</taxon>
        <taxon>Euteleostomi</taxon>
        <taxon>Mammalia</taxon>
        <taxon>Eutheria</taxon>
        <taxon>Euarchontoglires</taxon>
        <taxon>Glires</taxon>
        <taxon>Rodentia</taxon>
        <taxon>Myomorpha</taxon>
        <taxon>Muroidea</taxon>
        <taxon>Muridae</taxon>
        <taxon>Murinae</taxon>
        <taxon>Rattus</taxon>
    </lineage>
</organism>
<proteinExistence type="predicted"/>
<reference evidence="1" key="1">
    <citation type="journal article" date="2005" name="Genome Res.">
        <title>Gene and alternative splicing annotation with AIR.</title>
        <authorList>
            <person name="Florea L."/>
            <person name="Di Francesco V."/>
            <person name="Miller J."/>
            <person name="Turner R."/>
            <person name="Yao A."/>
            <person name="Harris M."/>
            <person name="Walenz B."/>
            <person name="Mobarry C."/>
            <person name="Merkulov G.V."/>
            <person name="Charlab R."/>
            <person name="Dew I."/>
            <person name="Deng Z."/>
            <person name="Istrail S."/>
            <person name="Li P."/>
            <person name="Sutton G."/>
        </authorList>
    </citation>
    <scope>NUCLEOTIDE SEQUENCE</scope>
    <source>
        <strain evidence="1">BN</strain>
    </source>
</reference>
<reference evidence="1" key="2">
    <citation type="submission" date="2005-07" db="EMBL/GenBank/DDBJ databases">
        <authorList>
            <person name="Mural R.J."/>
            <person name="Li P.W."/>
            <person name="Adams M.D."/>
            <person name="Amanatides P.G."/>
            <person name="Baden-Tillson H."/>
            <person name="Barnstead M."/>
            <person name="Chin S.H."/>
            <person name="Dew I."/>
            <person name="Evans C.A."/>
            <person name="Ferriera S."/>
            <person name="Flanigan M."/>
            <person name="Fosler C."/>
            <person name="Glodek A."/>
            <person name="Gu Z."/>
            <person name="Holt R.A."/>
            <person name="Jennings D."/>
            <person name="Kraft C.L."/>
            <person name="Lu F."/>
            <person name="Nguyen T."/>
            <person name="Nusskern D.R."/>
            <person name="Pfannkoch C.M."/>
            <person name="Sitter C."/>
            <person name="Sutton G.G."/>
            <person name="Venter J.C."/>
            <person name="Wang Z."/>
            <person name="Woodage T."/>
            <person name="Zheng X.H."/>
            <person name="Zhong F."/>
        </authorList>
    </citation>
    <scope>NUCLEOTIDE SEQUENCE</scope>
    <source>
        <strain evidence="1">BN</strain>
        <strain evidence="2">BN, Sprague-Dawley</strain>
    </source>
</reference>
<evidence type="ECO:0000313" key="2">
    <source>
        <dbReference type="Proteomes" id="UP000234681"/>
    </source>
</evidence>
<sequence>MCMCSEVRGTGSSGAGITGCSETPDMDAGNLTRVFW</sequence>